<evidence type="ECO:0000313" key="4">
    <source>
        <dbReference type="Proteomes" id="UP001054902"/>
    </source>
</evidence>
<accession>A0AAD3HEK7</accession>
<protein>
    <recommendedName>
        <fullName evidence="2">Helicase-associated domain-containing protein</fullName>
    </recommendedName>
</protein>
<proteinExistence type="predicted"/>
<feature type="domain" description="Helicase-associated" evidence="2">
    <location>
        <begin position="771"/>
        <end position="842"/>
    </location>
</feature>
<dbReference type="Gene3D" id="6.10.140.530">
    <property type="match status" value="5"/>
</dbReference>
<evidence type="ECO:0000313" key="3">
    <source>
        <dbReference type="EMBL" id="GFH60138.1"/>
    </source>
</evidence>
<dbReference type="Pfam" id="PF03457">
    <property type="entry name" value="HA"/>
    <property type="match status" value="6"/>
</dbReference>
<dbReference type="InterPro" id="IPR005114">
    <property type="entry name" value="Helicase_assoc"/>
</dbReference>
<evidence type="ECO:0000256" key="1">
    <source>
        <dbReference type="SAM" id="MobiDB-lite"/>
    </source>
</evidence>
<dbReference type="EMBL" id="BLLK01000069">
    <property type="protein sequence ID" value="GFH60138.1"/>
    <property type="molecule type" value="Genomic_DNA"/>
</dbReference>
<dbReference type="PANTHER" id="PTHR33418:SF1">
    <property type="entry name" value="HELICASE-ASSOCIATED DOMAIN-CONTAINING PROTEIN"/>
    <property type="match status" value="1"/>
</dbReference>
<feature type="domain" description="Helicase-associated" evidence="2">
    <location>
        <begin position="859"/>
        <end position="926"/>
    </location>
</feature>
<evidence type="ECO:0000259" key="2">
    <source>
        <dbReference type="Pfam" id="PF03457"/>
    </source>
</evidence>
<feature type="domain" description="Helicase-associated" evidence="2">
    <location>
        <begin position="692"/>
        <end position="761"/>
    </location>
</feature>
<reference evidence="3 4" key="1">
    <citation type="journal article" date="2021" name="Sci. Rep.">
        <title>The genome of the diatom Chaetoceros tenuissimus carries an ancient integrated fragment of an extant virus.</title>
        <authorList>
            <person name="Hongo Y."/>
            <person name="Kimura K."/>
            <person name="Takaki Y."/>
            <person name="Yoshida Y."/>
            <person name="Baba S."/>
            <person name="Kobayashi G."/>
            <person name="Nagasaki K."/>
            <person name="Hano T."/>
            <person name="Tomaru Y."/>
        </authorList>
    </citation>
    <scope>NUCLEOTIDE SEQUENCE [LARGE SCALE GENOMIC DNA]</scope>
    <source>
        <strain evidence="3 4">NIES-3715</strain>
    </source>
</reference>
<feature type="domain" description="Helicase-associated" evidence="2">
    <location>
        <begin position="197"/>
        <end position="271"/>
    </location>
</feature>
<feature type="domain" description="Helicase-associated" evidence="2">
    <location>
        <begin position="372"/>
        <end position="448"/>
    </location>
</feature>
<dbReference type="Proteomes" id="UP001054902">
    <property type="component" value="Unassembled WGS sequence"/>
</dbReference>
<comment type="caution">
    <text evidence="3">The sequence shown here is derived from an EMBL/GenBank/DDBJ whole genome shotgun (WGS) entry which is preliminary data.</text>
</comment>
<gene>
    <name evidence="3" type="ORF">CTEN210_16614</name>
</gene>
<organism evidence="3 4">
    <name type="scientific">Chaetoceros tenuissimus</name>
    <dbReference type="NCBI Taxonomy" id="426638"/>
    <lineage>
        <taxon>Eukaryota</taxon>
        <taxon>Sar</taxon>
        <taxon>Stramenopiles</taxon>
        <taxon>Ochrophyta</taxon>
        <taxon>Bacillariophyta</taxon>
        <taxon>Coscinodiscophyceae</taxon>
        <taxon>Chaetocerotophycidae</taxon>
        <taxon>Chaetocerotales</taxon>
        <taxon>Chaetocerotaceae</taxon>
        <taxon>Chaetoceros</taxon>
    </lineage>
</organism>
<feature type="domain" description="Helicase-associated" evidence="2">
    <location>
        <begin position="283"/>
        <end position="350"/>
    </location>
</feature>
<sequence>MQVIRIIVAVVICAEIEGFAPRNPFSSQSQRIIENEIIDRQIYDHIHIDSEHSSRIKYSCLWVGGKNDDSIEDLWSMEDEDDDDDDEDIHFDLNEALGLSLGEDDEEEDDDEEDEEDEGSTIANTSDIEIIEKEIDEASIDNPVAVEPLKVKPITPTIERSDRTVGVGRNGYNMTTLHNVEYEVKRYFPENDRIMYQIRLDLLKQYHAKKGDCNVPFRYSCDVKDYDVDGSEKGTYTISLGRWLHTIRMKYENDKSKIPKAFREELDRLGMNWKGVGAGNRPTQFRKRCKELKAFVKKHGHDRVPTEGETKSLGIWVDRYRALYRKYLDGGDCGKQLTEERIKLLRDSGFDIDSIVDKSQNGKYSARQSLFDQEWERKFSLLSEFKSETGHFDIIKNTDSPHFAELISFVAEQKYQYNLVRNAYTTGTKKFKSTMTPYRFKTLSDLGFKWDSEDTGYPTPWMDIARSNFEKEEWISKLKNFRNEFGRCEVTLRDVYSSDDISSLLLLYTFQQRLRWEYRHLGQGLHGITSPLLDQNTVATLEKMGFSWYRDSYEDPEMAVLEEEYEWWEFFHDLMRYKSVSGDFHLEPGIAWYSEELDDYLSEQKMKYFMLTEEQLKAEEDYEDFMSEWHYLALNSAAFEQGVGDDILPKTAGRKPAVLELERELFEELDELPTDLQDTPIHGHRIDKAEQLAWLVRFASLRRYYEKGGTGALSNISSDDESGQRLALWANHQRKQYAASKEGKKSTLTKRRIDMLNSIDFDWKIKSPWAKDEWEEMKRELIKFRDHFGHCFVPCEYKNKRLGQWVLLQRQLYKQARSKPNHDLILPTSLSKEREKELISIGLDLTMDSTAFGSMAYETIWRCRIEELAAFKEEHGHCNVEIDYASKYYDLGLWCKEQRILYQRHKEGIESQLDQARMDDLEQLGFNFEWKFDRSGEYTSY</sequence>
<name>A0AAD3HEK7_9STRA</name>
<keyword evidence="4" id="KW-1185">Reference proteome</keyword>
<dbReference type="PANTHER" id="PTHR33418">
    <property type="entry name" value="HELICASE-ASSOCIATED"/>
    <property type="match status" value="1"/>
</dbReference>
<feature type="compositionally biased region" description="Acidic residues" evidence="1">
    <location>
        <begin position="102"/>
        <end position="119"/>
    </location>
</feature>
<feature type="region of interest" description="Disordered" evidence="1">
    <location>
        <begin position="96"/>
        <end position="126"/>
    </location>
</feature>
<dbReference type="AlphaFoldDB" id="A0AAD3HEK7"/>